<dbReference type="SUPFAM" id="SSF56672">
    <property type="entry name" value="DNA/RNA polymerases"/>
    <property type="match status" value="1"/>
</dbReference>
<evidence type="ECO:0000259" key="1">
    <source>
        <dbReference type="Pfam" id="PF07727"/>
    </source>
</evidence>
<name>A0A438HFM7_VITVI</name>
<dbReference type="PANTHER" id="PTHR11439:SF484">
    <property type="entry name" value="REVERSE TRANSCRIPTASE TY1_COPIA-TYPE DOMAIN-CONTAINING PROTEIN"/>
    <property type="match status" value="1"/>
</dbReference>
<feature type="domain" description="Reverse transcriptase Ty1/copia-type" evidence="1">
    <location>
        <begin position="300"/>
        <end position="384"/>
    </location>
</feature>
<gene>
    <name evidence="2" type="primary">RE1_3326</name>
    <name evidence="2" type="ORF">CK203_039604</name>
</gene>
<dbReference type="Pfam" id="PF07727">
    <property type="entry name" value="RVT_2"/>
    <property type="match status" value="2"/>
</dbReference>
<reference evidence="2 3" key="1">
    <citation type="journal article" date="2018" name="PLoS Genet.">
        <title>Population sequencing reveals clonal diversity and ancestral inbreeding in the grapevine cultivar Chardonnay.</title>
        <authorList>
            <person name="Roach M.J."/>
            <person name="Johnson D.L."/>
            <person name="Bohlmann J."/>
            <person name="van Vuuren H.J."/>
            <person name="Jones S.J."/>
            <person name="Pretorius I.S."/>
            <person name="Schmidt S.A."/>
            <person name="Borneman A.R."/>
        </authorList>
    </citation>
    <scope>NUCLEOTIDE SEQUENCE [LARGE SCALE GENOMIC DNA]</scope>
    <source>
        <strain evidence="3">cv. Chardonnay</strain>
        <tissue evidence="2">Leaf</tissue>
    </source>
</reference>
<proteinExistence type="predicted"/>
<dbReference type="CDD" id="cd09272">
    <property type="entry name" value="RNase_HI_RT_Ty1"/>
    <property type="match status" value="1"/>
</dbReference>
<protein>
    <submittedName>
        <fullName evidence="2">Retrovirus-related Pol polyprotein from transposon RE1</fullName>
    </submittedName>
</protein>
<comment type="caution">
    <text evidence="2">The sequence shown here is derived from an EMBL/GenBank/DDBJ whole genome shotgun (WGS) entry which is preliminary data.</text>
</comment>
<dbReference type="InterPro" id="IPR043502">
    <property type="entry name" value="DNA/RNA_pol_sf"/>
</dbReference>
<dbReference type="PANTHER" id="PTHR11439">
    <property type="entry name" value="GAG-POL-RELATED RETROTRANSPOSON"/>
    <property type="match status" value="1"/>
</dbReference>
<dbReference type="Proteomes" id="UP000288805">
    <property type="component" value="Unassembled WGS sequence"/>
</dbReference>
<evidence type="ECO:0000313" key="2">
    <source>
        <dbReference type="EMBL" id="RVW83271.1"/>
    </source>
</evidence>
<dbReference type="AlphaFoldDB" id="A0A438HFM7"/>
<accession>A0A438HFM7</accession>
<organism evidence="2 3">
    <name type="scientific">Vitis vinifera</name>
    <name type="common">Grape</name>
    <dbReference type="NCBI Taxonomy" id="29760"/>
    <lineage>
        <taxon>Eukaryota</taxon>
        <taxon>Viridiplantae</taxon>
        <taxon>Streptophyta</taxon>
        <taxon>Embryophyta</taxon>
        <taxon>Tracheophyta</taxon>
        <taxon>Spermatophyta</taxon>
        <taxon>Magnoliopsida</taxon>
        <taxon>eudicotyledons</taxon>
        <taxon>Gunneridae</taxon>
        <taxon>Pentapetalae</taxon>
        <taxon>rosids</taxon>
        <taxon>Vitales</taxon>
        <taxon>Vitaceae</taxon>
        <taxon>Viteae</taxon>
        <taxon>Vitis</taxon>
    </lineage>
</organism>
<feature type="domain" description="Reverse transcriptase Ty1/copia-type" evidence="1">
    <location>
        <begin position="247"/>
        <end position="293"/>
    </location>
</feature>
<dbReference type="InterPro" id="IPR013103">
    <property type="entry name" value="RVT_2"/>
</dbReference>
<sequence>MNTDDKFFMVLTLIGLHPDLETVRDKILGSSSVPPLDDVFASLLRISPLRLCHLITLQILLYYEYDDYLRYQATKSASVTSVAQTGNASACLTHTSSLGPWILDSGASDHISGIGLAHPLPSLPLTSVLHTPETEYGEDDWHRTTNFLPQPQNASSWDTPDFKRVIVVIPLRLIATFCPLMSPSLKTHHSSPPLSLFLFLKYLLTHFLSLRLSPAPALPPSVDLPITLRKVGCHWVYTVKVDLDGQIASVRLLLSMAAMRSWPLYQLDIKNAFLHGDLAEEVYMEQPPGFVAQGVWFSVTTDHSVFYHHNSSGQCIYLVVYVDDIVITGSDQNDIQKLKQHLFTHFQTKDLGKLKYFLGIEIAQSSSGVVLSQRKYALDILEETGQGEPIRDPGRYRRLHTRLRCVVQEQRSYRGCWLHRCRLVGSPTYRRSTSGYYVFIGGNVISWKSKKQDVVARSSAKAKYRAMALTTCELIWLKHLLRELRFWKR</sequence>
<evidence type="ECO:0000313" key="3">
    <source>
        <dbReference type="Proteomes" id="UP000288805"/>
    </source>
</evidence>
<dbReference type="EMBL" id="QGNW01000230">
    <property type="protein sequence ID" value="RVW83271.1"/>
    <property type="molecule type" value="Genomic_DNA"/>
</dbReference>